<protein>
    <submittedName>
        <fullName evidence="1">Uncharacterized protein</fullName>
    </submittedName>
</protein>
<organism evidence="1 2">
    <name type="scientific">Eretmocerus hayati</name>
    <dbReference type="NCBI Taxonomy" id="131215"/>
    <lineage>
        <taxon>Eukaryota</taxon>
        <taxon>Metazoa</taxon>
        <taxon>Ecdysozoa</taxon>
        <taxon>Arthropoda</taxon>
        <taxon>Hexapoda</taxon>
        <taxon>Insecta</taxon>
        <taxon>Pterygota</taxon>
        <taxon>Neoptera</taxon>
        <taxon>Endopterygota</taxon>
        <taxon>Hymenoptera</taxon>
        <taxon>Apocrita</taxon>
        <taxon>Proctotrupomorpha</taxon>
        <taxon>Chalcidoidea</taxon>
        <taxon>Aphelinidae</taxon>
        <taxon>Aphelininae</taxon>
        <taxon>Eretmocerus</taxon>
    </lineage>
</organism>
<evidence type="ECO:0000313" key="1">
    <source>
        <dbReference type="EMBL" id="KAJ8670070.1"/>
    </source>
</evidence>
<comment type="caution">
    <text evidence="1">The sequence shown here is derived from an EMBL/GenBank/DDBJ whole genome shotgun (WGS) entry which is preliminary data.</text>
</comment>
<proteinExistence type="predicted"/>
<reference evidence="1" key="1">
    <citation type="submission" date="2023-04" db="EMBL/GenBank/DDBJ databases">
        <title>A chromosome-level genome assembly of the parasitoid wasp Eretmocerus hayati.</title>
        <authorList>
            <person name="Zhong Y."/>
            <person name="Liu S."/>
            <person name="Liu Y."/>
        </authorList>
    </citation>
    <scope>NUCLEOTIDE SEQUENCE</scope>
    <source>
        <strain evidence="1">ZJU_SS_LIU_2023</strain>
    </source>
</reference>
<accession>A0ACC2NFY7</accession>
<name>A0ACC2NFY7_9HYME</name>
<keyword evidence="2" id="KW-1185">Reference proteome</keyword>
<sequence>MTSHDSLFCYLSAKLTFLALNGDPDAVNSEVIVEESKDRVEPIIDPNICGNRSSIVSPDEKQINHSGKKIDLIDIPAPSELNSPVANTAIVSQDPRNAVLYGDIPEWPASMSAMHTQVDYWVGVGNSHIQNNDVKILRSNSIVQDDHKKVRKCSPGMFVRRVKKKLFHPSWLCFSEQRIAAYEEVESILGFLRKPLNLPSEEIKTHAENVLEEYGDDLEAYLINELIQFKPFIADFLQEEKEAEQICFEAKALRILIETDTQAVFPNVIILLRTYLVMMTTNCMSGRSSSKLKLV</sequence>
<dbReference type="Proteomes" id="UP001239111">
    <property type="component" value="Chromosome 3"/>
</dbReference>
<gene>
    <name evidence="1" type="ORF">QAD02_001329</name>
</gene>
<dbReference type="EMBL" id="CM056743">
    <property type="protein sequence ID" value="KAJ8670070.1"/>
    <property type="molecule type" value="Genomic_DNA"/>
</dbReference>
<evidence type="ECO:0000313" key="2">
    <source>
        <dbReference type="Proteomes" id="UP001239111"/>
    </source>
</evidence>